<dbReference type="OrthoDB" id="6385145at2"/>
<name>A0A6M4ME15_9ALTE</name>
<gene>
    <name evidence="2" type="ORF">CA267_011475</name>
</gene>
<evidence type="ECO:0000313" key="3">
    <source>
        <dbReference type="Proteomes" id="UP000219285"/>
    </source>
</evidence>
<dbReference type="InterPro" id="IPR027056">
    <property type="entry name" value="Gluconate_2DH_su3"/>
</dbReference>
<feature type="signal peptide" evidence="1">
    <location>
        <begin position="1"/>
        <end position="25"/>
    </location>
</feature>
<reference evidence="3" key="1">
    <citation type="submission" date="2014-12" db="EMBL/GenBank/DDBJ databases">
        <title>Complete genome sequence of a multi-drug resistant Klebsiella pneumoniae.</title>
        <authorList>
            <person name="Hua X."/>
            <person name="Chen Q."/>
            <person name="Li X."/>
            <person name="Feng Y."/>
            <person name="Ruan Z."/>
            <person name="Yu Y."/>
        </authorList>
    </citation>
    <scope>NUCLEOTIDE SEQUENCE [LARGE SCALE GENOMIC DNA]</scope>
    <source>
        <strain evidence="3">5.12</strain>
    </source>
</reference>
<keyword evidence="1" id="KW-0732">Signal</keyword>
<dbReference type="AlphaFoldDB" id="A0A6M4ME15"/>
<sequence length="205" mass="22867">MNRRELLKLITAATGVAFVSSNALAYDILPKMELSDTGFNKDDVAFFNEIGETIIPKTDTPGAKDAQVGSMMAVLVADCYTKDQQEVFRKGMKSLKAKSQDKYGKDFLLLSKEQRLELLTALDKEAREYNIERELYGVGTGLPSSRGPESKDPVPHYFSLMKQLVLFSFFTSSVGATKVMRYEAVPGRYNGDMEYKKGDKAWATS</sequence>
<evidence type="ECO:0000313" key="2">
    <source>
        <dbReference type="EMBL" id="QJR81352.1"/>
    </source>
</evidence>
<dbReference type="RefSeq" id="WP_075607355.1">
    <property type="nucleotide sequence ID" value="NZ_CP052766.1"/>
</dbReference>
<feature type="chain" id="PRO_5029019921" evidence="1">
    <location>
        <begin position="26"/>
        <end position="205"/>
    </location>
</feature>
<dbReference type="EMBL" id="CP052766">
    <property type="protein sequence ID" value="QJR81352.1"/>
    <property type="molecule type" value="Genomic_DNA"/>
</dbReference>
<dbReference type="Pfam" id="PF13618">
    <property type="entry name" value="Gluconate_2-dh3"/>
    <property type="match status" value="1"/>
</dbReference>
<protein>
    <submittedName>
        <fullName evidence="2">Gluconate 2-dehydrogenase subunit 3 family protein</fullName>
    </submittedName>
</protein>
<accession>A0A6M4ME15</accession>
<keyword evidence="3" id="KW-1185">Reference proteome</keyword>
<proteinExistence type="predicted"/>
<dbReference type="KEGG" id="apel:CA267_011475"/>
<evidence type="ECO:0000256" key="1">
    <source>
        <dbReference type="SAM" id="SignalP"/>
    </source>
</evidence>
<organism evidence="2 3">
    <name type="scientific">Alteromonas pelagimontana</name>
    <dbReference type="NCBI Taxonomy" id="1858656"/>
    <lineage>
        <taxon>Bacteria</taxon>
        <taxon>Pseudomonadati</taxon>
        <taxon>Pseudomonadota</taxon>
        <taxon>Gammaproteobacteria</taxon>
        <taxon>Alteromonadales</taxon>
        <taxon>Alteromonadaceae</taxon>
        <taxon>Alteromonas/Salinimonas group</taxon>
        <taxon>Alteromonas</taxon>
    </lineage>
</organism>
<reference evidence="2 3" key="2">
    <citation type="submission" date="2020-04" db="EMBL/GenBank/DDBJ databases">
        <title>Complete genome sequence of Alteromonas pelagimontana 5.12T.</title>
        <authorList>
            <person name="Sinha R.K."/>
            <person name="Krishnan K.P."/>
            <person name="Kurian J.P."/>
        </authorList>
    </citation>
    <scope>NUCLEOTIDE SEQUENCE [LARGE SCALE GENOMIC DNA]</scope>
    <source>
        <strain evidence="2 3">5.12</strain>
    </source>
</reference>
<dbReference type="Proteomes" id="UP000219285">
    <property type="component" value="Chromosome"/>
</dbReference>